<evidence type="ECO:0000256" key="1">
    <source>
        <dbReference type="SAM" id="MobiDB-lite"/>
    </source>
</evidence>
<evidence type="ECO:0000313" key="2">
    <source>
        <dbReference type="EMBL" id="VEL23184.1"/>
    </source>
</evidence>
<feature type="compositionally biased region" description="Low complexity" evidence="1">
    <location>
        <begin position="21"/>
        <end position="36"/>
    </location>
</feature>
<gene>
    <name evidence="2" type="ORF">PXEA_LOCUS16624</name>
</gene>
<comment type="caution">
    <text evidence="2">The sequence shown here is derived from an EMBL/GenBank/DDBJ whole genome shotgun (WGS) entry which is preliminary data.</text>
</comment>
<feature type="compositionally biased region" description="Polar residues" evidence="1">
    <location>
        <begin position="37"/>
        <end position="46"/>
    </location>
</feature>
<keyword evidence="3" id="KW-1185">Reference proteome</keyword>
<accession>A0A3S5FE56</accession>
<sequence length="287" mass="31265">MVFVRQLCQASQPRSINSLVQQQQQQQHQSTSSQRQRAVTSATPRVSSSNTAFLNSSSGQDNSFSQLNSFETMFAGLANLSLSQLVDVLLANPSSQKQGNSLFGSSSVPITSLGASASSSSAIAPSLSESIDILQLGLNSLYGRLACFSECQQNLISSMELNRLKRHNSDKKRGSNLPSGRTHHSRRSQPTLINNQASPTSNPSSPSIASLAAATSDQILQSSPVSATFDRGSDGYSNISPDFLEVSCFQHIIKGAWLVFSWDNFIPQFRYLLLYLLFFPWTFIALD</sequence>
<name>A0A3S5FE56_9PLAT</name>
<feature type="compositionally biased region" description="Low complexity" evidence="1">
    <location>
        <begin position="47"/>
        <end position="58"/>
    </location>
</feature>
<dbReference type="AlphaFoldDB" id="A0A3S5FE56"/>
<proteinExistence type="predicted"/>
<evidence type="ECO:0000313" key="3">
    <source>
        <dbReference type="Proteomes" id="UP000784294"/>
    </source>
</evidence>
<feature type="region of interest" description="Disordered" evidence="1">
    <location>
        <begin position="19"/>
        <end position="59"/>
    </location>
</feature>
<feature type="compositionally biased region" description="Low complexity" evidence="1">
    <location>
        <begin position="197"/>
        <end position="208"/>
    </location>
</feature>
<feature type="region of interest" description="Disordered" evidence="1">
    <location>
        <begin position="162"/>
        <end position="208"/>
    </location>
</feature>
<organism evidence="2 3">
    <name type="scientific">Protopolystoma xenopodis</name>
    <dbReference type="NCBI Taxonomy" id="117903"/>
    <lineage>
        <taxon>Eukaryota</taxon>
        <taxon>Metazoa</taxon>
        <taxon>Spiralia</taxon>
        <taxon>Lophotrochozoa</taxon>
        <taxon>Platyhelminthes</taxon>
        <taxon>Monogenea</taxon>
        <taxon>Polyopisthocotylea</taxon>
        <taxon>Polystomatidea</taxon>
        <taxon>Polystomatidae</taxon>
        <taxon>Protopolystoma</taxon>
    </lineage>
</organism>
<dbReference type="EMBL" id="CAAALY010060518">
    <property type="protein sequence ID" value="VEL23184.1"/>
    <property type="molecule type" value="Genomic_DNA"/>
</dbReference>
<protein>
    <submittedName>
        <fullName evidence="2">Uncharacterized protein</fullName>
    </submittedName>
</protein>
<dbReference type="Proteomes" id="UP000784294">
    <property type="component" value="Unassembled WGS sequence"/>
</dbReference>
<reference evidence="2" key="1">
    <citation type="submission" date="2018-11" db="EMBL/GenBank/DDBJ databases">
        <authorList>
            <consortium name="Pathogen Informatics"/>
        </authorList>
    </citation>
    <scope>NUCLEOTIDE SEQUENCE</scope>
</reference>